<dbReference type="EMBL" id="JAODBU010000004">
    <property type="protein sequence ID" value="MCT7398436.1"/>
    <property type="molecule type" value="Genomic_DNA"/>
</dbReference>
<reference evidence="1" key="1">
    <citation type="submission" date="2022-09" db="EMBL/GenBank/DDBJ databases">
        <title>Eubacterium sp. LFL-14 isolated from human feces.</title>
        <authorList>
            <person name="Liu F."/>
        </authorList>
    </citation>
    <scope>NUCLEOTIDE SEQUENCE</scope>
    <source>
        <strain evidence="1">LFL-14</strain>
    </source>
</reference>
<accession>A0ABT2LYR1</accession>
<dbReference type="Gene3D" id="2.30.110.10">
    <property type="entry name" value="Electron Transport, Fmn-binding Protein, Chain A"/>
    <property type="match status" value="1"/>
</dbReference>
<dbReference type="PANTHER" id="PTHR34071">
    <property type="entry name" value="5-NITROIMIDAZOLE ANTIBIOTICS RESISTANCE PROTEIN, NIMA-FAMILY-RELATED PROTEIN-RELATED"/>
    <property type="match status" value="1"/>
</dbReference>
<protein>
    <submittedName>
        <fullName evidence="1">Pyridoxamine 5'-phosphate oxidase family protein</fullName>
    </submittedName>
</protein>
<gene>
    <name evidence="1" type="ORF">N5B56_04955</name>
</gene>
<evidence type="ECO:0000313" key="1">
    <source>
        <dbReference type="EMBL" id="MCT7398436.1"/>
    </source>
</evidence>
<evidence type="ECO:0000313" key="2">
    <source>
        <dbReference type="Proteomes" id="UP001431199"/>
    </source>
</evidence>
<dbReference type="SUPFAM" id="SSF50475">
    <property type="entry name" value="FMN-binding split barrel"/>
    <property type="match status" value="1"/>
</dbReference>
<dbReference type="Pfam" id="PF12900">
    <property type="entry name" value="Pyridox_ox_2"/>
    <property type="match status" value="1"/>
</dbReference>
<dbReference type="InterPro" id="IPR012349">
    <property type="entry name" value="Split_barrel_FMN-bd"/>
</dbReference>
<name>A0ABT2LYR1_9FIRM</name>
<dbReference type="InterPro" id="IPR024747">
    <property type="entry name" value="Pyridox_Oxase-rel"/>
</dbReference>
<sequence length="157" mass="18582">MRRKDREITDFNEIIEIIRKCDCCRLAFNDKDFPYIVPLNFGLHVDGDKVELYFHCAKEGTKLDLIRQDNRATFEMDCGHRFIMYEERMSCTMGYESVIGHGTIEFVPDEDKFDALKILMAQYHEEDFKFNTDMMKVTTVFKLVVSDMTGKRRNNVH</sequence>
<dbReference type="RefSeq" id="WP_117909949.1">
    <property type="nucleotide sequence ID" value="NZ_JAODBU010000004.1"/>
</dbReference>
<proteinExistence type="predicted"/>
<dbReference type="PANTHER" id="PTHR34071:SF2">
    <property type="entry name" value="FLAVIN-NUCLEOTIDE-BINDING PROTEIN"/>
    <property type="match status" value="1"/>
</dbReference>
<comment type="caution">
    <text evidence="1">The sequence shown here is derived from an EMBL/GenBank/DDBJ whole genome shotgun (WGS) entry which is preliminary data.</text>
</comment>
<organism evidence="1 2">
    <name type="scientific">Eubacterium album</name>
    <dbReference type="NCBI Taxonomy" id="2978477"/>
    <lineage>
        <taxon>Bacteria</taxon>
        <taxon>Bacillati</taxon>
        <taxon>Bacillota</taxon>
        <taxon>Clostridia</taxon>
        <taxon>Eubacteriales</taxon>
        <taxon>Eubacteriaceae</taxon>
        <taxon>Eubacterium</taxon>
    </lineage>
</organism>
<keyword evidence="2" id="KW-1185">Reference proteome</keyword>
<dbReference type="Proteomes" id="UP001431199">
    <property type="component" value="Unassembled WGS sequence"/>
</dbReference>